<comment type="caution">
    <text evidence="3">The sequence shown here is derived from an EMBL/GenBank/DDBJ whole genome shotgun (WGS) entry which is preliminary data.</text>
</comment>
<dbReference type="NCBIfam" id="TIGR00847">
    <property type="entry name" value="ccoS"/>
    <property type="match status" value="1"/>
</dbReference>
<dbReference type="EMBL" id="QFPW01000006">
    <property type="protein sequence ID" value="PZQ49714.1"/>
    <property type="molecule type" value="Genomic_DNA"/>
</dbReference>
<dbReference type="Pfam" id="PF03597">
    <property type="entry name" value="FixS"/>
    <property type="match status" value="1"/>
</dbReference>
<keyword evidence="2" id="KW-0472">Membrane</keyword>
<feature type="transmembrane region" description="Helical" evidence="2">
    <location>
        <begin position="6"/>
        <end position="26"/>
    </location>
</feature>
<dbReference type="Proteomes" id="UP000249185">
    <property type="component" value="Unassembled WGS sequence"/>
</dbReference>
<dbReference type="AlphaFoldDB" id="A0A2W5N9L3"/>
<evidence type="ECO:0000313" key="3">
    <source>
        <dbReference type="EMBL" id="PZQ49714.1"/>
    </source>
</evidence>
<feature type="compositionally biased region" description="Basic and acidic residues" evidence="1">
    <location>
        <begin position="57"/>
        <end position="75"/>
    </location>
</feature>
<evidence type="ECO:0000313" key="4">
    <source>
        <dbReference type="Proteomes" id="UP000249185"/>
    </source>
</evidence>
<evidence type="ECO:0000256" key="2">
    <source>
        <dbReference type="SAM" id="Phobius"/>
    </source>
</evidence>
<proteinExistence type="predicted"/>
<reference evidence="3 4" key="1">
    <citation type="submission" date="2017-08" db="EMBL/GenBank/DDBJ databases">
        <title>Infants hospitalized years apart are colonized by the same room-sourced microbial strains.</title>
        <authorList>
            <person name="Brooks B."/>
            <person name="Olm M.R."/>
            <person name="Firek B.A."/>
            <person name="Baker R."/>
            <person name="Thomas B.C."/>
            <person name="Morowitz M.J."/>
            <person name="Banfield J.F."/>
        </authorList>
    </citation>
    <scope>NUCLEOTIDE SEQUENCE [LARGE SCALE GENOMIC DNA]</scope>
    <source>
        <strain evidence="3">S2_005_002_R2_34</strain>
    </source>
</reference>
<keyword evidence="2" id="KW-0812">Transmembrane</keyword>
<protein>
    <submittedName>
        <fullName evidence="3">Cbb3-type cytochrome oxidase assembly protein CcoS</fullName>
    </submittedName>
</protein>
<organism evidence="3 4">
    <name type="scientific">Rhodovulum sulfidophilum</name>
    <name type="common">Rhodobacter sulfidophilus</name>
    <dbReference type="NCBI Taxonomy" id="35806"/>
    <lineage>
        <taxon>Bacteria</taxon>
        <taxon>Pseudomonadati</taxon>
        <taxon>Pseudomonadota</taxon>
        <taxon>Alphaproteobacteria</taxon>
        <taxon>Rhodobacterales</taxon>
        <taxon>Paracoccaceae</taxon>
        <taxon>Rhodovulum</taxon>
    </lineage>
</organism>
<gene>
    <name evidence="3" type="primary">ccoS</name>
    <name evidence="3" type="ORF">DI556_09590</name>
</gene>
<feature type="region of interest" description="Disordered" evidence="1">
    <location>
        <begin position="46"/>
        <end position="75"/>
    </location>
</feature>
<dbReference type="InterPro" id="IPR004714">
    <property type="entry name" value="Cyt_oxidase_maturation_cbb3"/>
</dbReference>
<accession>A0A2W5N9L3</accession>
<sequence>MNILTLLIPASLVLGGLALLGFFWMLRHDQFEDPDGQAARLLDDRYEHAPAPRRRPRGEAGAKGEQDACTRESSR</sequence>
<evidence type="ECO:0000256" key="1">
    <source>
        <dbReference type="SAM" id="MobiDB-lite"/>
    </source>
</evidence>
<name>A0A2W5N9L3_RHOSU</name>
<keyword evidence="2" id="KW-1133">Transmembrane helix</keyword>